<sequence length="135" mass="15914">MESQPQVYFCTAEYILTQGIGWNPEDSTQTETYLLEVDRRKQKFKLNVGEGDSETEVHGEIFDYEIEGSSYTDFVNNVALKKGSSYFKLSDYLVTWNKERNLPEITDRHDWCPYSEQRELKKNIERVLMLPRNAE</sequence>
<keyword evidence="2" id="KW-1185">Reference proteome</keyword>
<dbReference type="AlphaFoldDB" id="A0AAE0GI55"/>
<protein>
    <submittedName>
        <fullName evidence="1">Uncharacterized protein</fullName>
    </submittedName>
</protein>
<proteinExistence type="predicted"/>
<gene>
    <name evidence="1" type="ORF">CYMTET_13666</name>
</gene>
<evidence type="ECO:0000313" key="2">
    <source>
        <dbReference type="Proteomes" id="UP001190700"/>
    </source>
</evidence>
<accession>A0AAE0GI55</accession>
<comment type="caution">
    <text evidence="1">The sequence shown here is derived from an EMBL/GenBank/DDBJ whole genome shotgun (WGS) entry which is preliminary data.</text>
</comment>
<evidence type="ECO:0000313" key="1">
    <source>
        <dbReference type="EMBL" id="KAK3278393.1"/>
    </source>
</evidence>
<dbReference type="Proteomes" id="UP001190700">
    <property type="component" value="Unassembled WGS sequence"/>
</dbReference>
<reference evidence="1 2" key="1">
    <citation type="journal article" date="2015" name="Genome Biol. Evol.">
        <title>Comparative Genomics of a Bacterivorous Green Alga Reveals Evolutionary Causalities and Consequences of Phago-Mixotrophic Mode of Nutrition.</title>
        <authorList>
            <person name="Burns J.A."/>
            <person name="Paasch A."/>
            <person name="Narechania A."/>
            <person name="Kim E."/>
        </authorList>
    </citation>
    <scope>NUCLEOTIDE SEQUENCE [LARGE SCALE GENOMIC DNA]</scope>
    <source>
        <strain evidence="1 2">PLY_AMNH</strain>
    </source>
</reference>
<organism evidence="1 2">
    <name type="scientific">Cymbomonas tetramitiformis</name>
    <dbReference type="NCBI Taxonomy" id="36881"/>
    <lineage>
        <taxon>Eukaryota</taxon>
        <taxon>Viridiplantae</taxon>
        <taxon>Chlorophyta</taxon>
        <taxon>Pyramimonadophyceae</taxon>
        <taxon>Pyramimonadales</taxon>
        <taxon>Pyramimonadaceae</taxon>
        <taxon>Cymbomonas</taxon>
    </lineage>
</organism>
<name>A0AAE0GI55_9CHLO</name>
<dbReference type="EMBL" id="LGRX02005475">
    <property type="protein sequence ID" value="KAK3278393.1"/>
    <property type="molecule type" value="Genomic_DNA"/>
</dbReference>